<feature type="non-terminal residue" evidence="1">
    <location>
        <position position="1"/>
    </location>
</feature>
<reference evidence="1" key="1">
    <citation type="submission" date="2023-03" db="EMBL/GenBank/DDBJ databases">
        <authorList>
            <person name="Steffen K."/>
            <person name="Cardenas P."/>
        </authorList>
    </citation>
    <scope>NUCLEOTIDE SEQUENCE</scope>
</reference>
<dbReference type="SUPFAM" id="SSF48403">
    <property type="entry name" value="Ankyrin repeat"/>
    <property type="match status" value="1"/>
</dbReference>
<organism evidence="1 2">
    <name type="scientific">Geodia barretti</name>
    <name type="common">Barrett's horny sponge</name>
    <dbReference type="NCBI Taxonomy" id="519541"/>
    <lineage>
        <taxon>Eukaryota</taxon>
        <taxon>Metazoa</taxon>
        <taxon>Porifera</taxon>
        <taxon>Demospongiae</taxon>
        <taxon>Heteroscleromorpha</taxon>
        <taxon>Tetractinellida</taxon>
        <taxon>Astrophorina</taxon>
        <taxon>Geodiidae</taxon>
        <taxon>Geodia</taxon>
    </lineage>
</organism>
<sequence length="80" mass="8915">PDFKATHLLTEVTVDGHPLSLIQAQRNKLNDELIIAGRAGQVMRAASLLNSGADIQTEDRCIWTPLILASQYGHLKWFVF</sequence>
<dbReference type="Gene3D" id="1.25.40.20">
    <property type="entry name" value="Ankyrin repeat-containing domain"/>
    <property type="match status" value="1"/>
</dbReference>
<dbReference type="AlphaFoldDB" id="A0AA35T977"/>
<dbReference type="InterPro" id="IPR036770">
    <property type="entry name" value="Ankyrin_rpt-contain_sf"/>
</dbReference>
<name>A0AA35T977_GEOBA</name>
<keyword evidence="2" id="KW-1185">Reference proteome</keyword>
<dbReference type="EMBL" id="CASHTH010003339">
    <property type="protein sequence ID" value="CAI8043592.1"/>
    <property type="molecule type" value="Genomic_DNA"/>
</dbReference>
<gene>
    <name evidence="1" type="ORF">GBAR_LOCUS24178</name>
</gene>
<dbReference type="Proteomes" id="UP001174909">
    <property type="component" value="Unassembled WGS sequence"/>
</dbReference>
<evidence type="ECO:0000313" key="1">
    <source>
        <dbReference type="EMBL" id="CAI8043592.1"/>
    </source>
</evidence>
<comment type="caution">
    <text evidence="1">The sequence shown here is derived from an EMBL/GenBank/DDBJ whole genome shotgun (WGS) entry which is preliminary data.</text>
</comment>
<proteinExistence type="predicted"/>
<evidence type="ECO:0000313" key="2">
    <source>
        <dbReference type="Proteomes" id="UP001174909"/>
    </source>
</evidence>
<protein>
    <submittedName>
        <fullName evidence="1">Uncharacterized protein</fullName>
    </submittedName>
</protein>
<accession>A0AA35T977</accession>